<dbReference type="InterPro" id="IPR002376">
    <property type="entry name" value="Formyl_transf_N"/>
</dbReference>
<evidence type="ECO:0000313" key="4">
    <source>
        <dbReference type="Proteomes" id="UP000199053"/>
    </source>
</evidence>
<dbReference type="Gene3D" id="3.40.50.12230">
    <property type="match status" value="1"/>
</dbReference>
<dbReference type="InterPro" id="IPR036477">
    <property type="entry name" value="Formyl_transf_N_sf"/>
</dbReference>
<dbReference type="GO" id="GO:0004479">
    <property type="term" value="F:methionyl-tRNA formyltransferase activity"/>
    <property type="evidence" value="ECO:0007669"/>
    <property type="project" value="TreeGrafter"/>
</dbReference>
<sequence length="338" mass="36965">MKKIAILNTLSSGVDIFNVVSDKLNVSAIIGLSSSVKKDGVSGYIDQESLCKESGVELIEIFDYSLSAAEDKEKLLGYDIDILLVAGWQRLIPDWLIDHCKICAVGVHGSPYGITEGRGRSPQNWALILGKEEFSLSIFEITPGIDDGAIIKSCTFEISPFDTISSMQHKVARLTAKMFIDSVLDGAISSRHFAEQEGEAKYLPMRRPEDGEIDWNLSSVAICDFIKALSHPYPGAYSYCGEIKTIFYAAVPFSCSEEYSCPAGTVIQIFTNADLLVKTGDGAVLVVDYIVSEAQLSALNTKVFSSANSAEQYKRIISRHKEKHPDLDLASDILSLAK</sequence>
<gene>
    <name evidence="3" type="ORF">SAMN05660337_0735</name>
</gene>
<dbReference type="InterPro" id="IPR005793">
    <property type="entry name" value="Formyl_trans_C"/>
</dbReference>
<accession>A0A1G9CMU9</accession>
<dbReference type="SUPFAM" id="SSF50486">
    <property type="entry name" value="FMT C-terminal domain-like"/>
    <property type="match status" value="1"/>
</dbReference>
<dbReference type="GO" id="GO:0005829">
    <property type="term" value="C:cytosol"/>
    <property type="evidence" value="ECO:0007669"/>
    <property type="project" value="TreeGrafter"/>
</dbReference>
<proteinExistence type="predicted"/>
<keyword evidence="3" id="KW-0808">Transferase</keyword>
<dbReference type="AlphaFoldDB" id="A0A1G9CMU9"/>
<dbReference type="Proteomes" id="UP000199053">
    <property type="component" value="Unassembled WGS sequence"/>
</dbReference>
<evidence type="ECO:0000259" key="1">
    <source>
        <dbReference type="Pfam" id="PF00551"/>
    </source>
</evidence>
<dbReference type="Pfam" id="PF00551">
    <property type="entry name" value="Formyl_trans_N"/>
    <property type="match status" value="1"/>
</dbReference>
<feature type="domain" description="Formyl transferase N-terminal" evidence="1">
    <location>
        <begin position="13"/>
        <end position="181"/>
    </location>
</feature>
<protein>
    <submittedName>
        <fullName evidence="3">Formyl transferase, C-terminal domain</fullName>
    </submittedName>
</protein>
<feature type="domain" description="Formyl transferase C-terminal" evidence="2">
    <location>
        <begin position="208"/>
        <end position="287"/>
    </location>
</feature>
<dbReference type="RefSeq" id="WP_092158310.1">
    <property type="nucleotide sequence ID" value="NZ_FNGA01000001.1"/>
</dbReference>
<name>A0A1G9CMU9_9BACT</name>
<dbReference type="PANTHER" id="PTHR11138">
    <property type="entry name" value="METHIONYL-TRNA FORMYLTRANSFERASE"/>
    <property type="match status" value="1"/>
</dbReference>
<evidence type="ECO:0000259" key="2">
    <source>
        <dbReference type="Pfam" id="PF02911"/>
    </source>
</evidence>
<dbReference type="EMBL" id="FNGA01000001">
    <property type="protein sequence ID" value="SDK52968.1"/>
    <property type="molecule type" value="Genomic_DNA"/>
</dbReference>
<dbReference type="SUPFAM" id="SSF53328">
    <property type="entry name" value="Formyltransferase"/>
    <property type="match status" value="1"/>
</dbReference>
<dbReference type="OrthoDB" id="5405975at2"/>
<organism evidence="3 4">
    <name type="scientific">Maridesulfovibrio ferrireducens</name>
    <dbReference type="NCBI Taxonomy" id="246191"/>
    <lineage>
        <taxon>Bacteria</taxon>
        <taxon>Pseudomonadati</taxon>
        <taxon>Thermodesulfobacteriota</taxon>
        <taxon>Desulfovibrionia</taxon>
        <taxon>Desulfovibrionales</taxon>
        <taxon>Desulfovibrionaceae</taxon>
        <taxon>Maridesulfovibrio</taxon>
    </lineage>
</organism>
<reference evidence="4" key="1">
    <citation type="submission" date="2016-10" db="EMBL/GenBank/DDBJ databases">
        <authorList>
            <person name="Varghese N."/>
            <person name="Submissions S."/>
        </authorList>
    </citation>
    <scope>NUCLEOTIDE SEQUENCE [LARGE SCALE GENOMIC DNA]</scope>
    <source>
        <strain evidence="4">DSM 16995</strain>
    </source>
</reference>
<dbReference type="PANTHER" id="PTHR11138:SF5">
    <property type="entry name" value="METHIONYL-TRNA FORMYLTRANSFERASE, MITOCHONDRIAL"/>
    <property type="match status" value="1"/>
</dbReference>
<evidence type="ECO:0000313" key="3">
    <source>
        <dbReference type="EMBL" id="SDK52968.1"/>
    </source>
</evidence>
<keyword evidence="4" id="KW-1185">Reference proteome</keyword>
<dbReference type="STRING" id="246191.SAMN05660337_0735"/>
<dbReference type="InterPro" id="IPR011034">
    <property type="entry name" value="Formyl_transferase-like_C_sf"/>
</dbReference>
<dbReference type="Pfam" id="PF02911">
    <property type="entry name" value="Formyl_trans_C"/>
    <property type="match status" value="1"/>
</dbReference>